<keyword evidence="4" id="KW-1185">Reference proteome</keyword>
<dbReference type="OrthoDB" id="9784774at2"/>
<protein>
    <submittedName>
        <fullName evidence="3">Diadenosine tetraphosphate (Ap4A) hydrolase</fullName>
    </submittedName>
</protein>
<dbReference type="GO" id="GO:0016787">
    <property type="term" value="F:hydrolase activity"/>
    <property type="evidence" value="ECO:0007669"/>
    <property type="project" value="UniProtKB-KW"/>
</dbReference>
<reference evidence="4" key="1">
    <citation type="submission" date="2017-07" db="EMBL/GenBank/DDBJ databases">
        <authorList>
            <person name="Varghese N."/>
            <person name="Submissions S."/>
        </authorList>
    </citation>
    <scope>NUCLEOTIDE SEQUENCE [LARGE SCALE GENOMIC DNA]</scope>
    <source>
        <strain evidence="4">NLAE-zl-C134</strain>
    </source>
</reference>
<dbReference type="Gene3D" id="3.30.428.10">
    <property type="entry name" value="HIT-like"/>
    <property type="match status" value="1"/>
</dbReference>
<name>A0A315ZY61_9FIRM</name>
<dbReference type="Pfam" id="PF01230">
    <property type="entry name" value="HIT"/>
    <property type="match status" value="1"/>
</dbReference>
<gene>
    <name evidence="3" type="ORF">SAMN05216529_106241</name>
</gene>
<evidence type="ECO:0000313" key="3">
    <source>
        <dbReference type="EMBL" id="SUQ14548.1"/>
    </source>
</evidence>
<proteinExistence type="predicted"/>
<keyword evidence="3" id="KW-0378">Hydrolase</keyword>
<evidence type="ECO:0000259" key="2">
    <source>
        <dbReference type="PROSITE" id="PS51084"/>
    </source>
</evidence>
<dbReference type="Proteomes" id="UP000254051">
    <property type="component" value="Unassembled WGS sequence"/>
</dbReference>
<dbReference type="RefSeq" id="WP_146199445.1">
    <property type="nucleotide sequence ID" value="NZ_QGDS01000006.1"/>
</dbReference>
<feature type="domain" description="HIT" evidence="2">
    <location>
        <begin position="7"/>
        <end position="110"/>
    </location>
</feature>
<feature type="short sequence motif" description="Histidine triad motif" evidence="1">
    <location>
        <begin position="95"/>
        <end position="99"/>
    </location>
</feature>
<organism evidence="3 4">
    <name type="scientific">Faecalicatena contorta</name>
    <dbReference type="NCBI Taxonomy" id="39482"/>
    <lineage>
        <taxon>Bacteria</taxon>
        <taxon>Bacillati</taxon>
        <taxon>Bacillota</taxon>
        <taxon>Clostridia</taxon>
        <taxon>Lachnospirales</taxon>
        <taxon>Lachnospiraceae</taxon>
        <taxon>Faecalicatena</taxon>
    </lineage>
</organism>
<dbReference type="PROSITE" id="PS51084">
    <property type="entry name" value="HIT_2"/>
    <property type="match status" value="1"/>
</dbReference>
<dbReference type="SUPFAM" id="SSF54197">
    <property type="entry name" value="HIT-like"/>
    <property type="match status" value="1"/>
</dbReference>
<evidence type="ECO:0000313" key="4">
    <source>
        <dbReference type="Proteomes" id="UP000254051"/>
    </source>
</evidence>
<evidence type="ECO:0000256" key="1">
    <source>
        <dbReference type="PROSITE-ProRule" id="PRU00464"/>
    </source>
</evidence>
<dbReference type="InterPro" id="IPR011146">
    <property type="entry name" value="HIT-like"/>
</dbReference>
<dbReference type="InterPro" id="IPR036265">
    <property type="entry name" value="HIT-like_sf"/>
</dbReference>
<dbReference type="AlphaFoldDB" id="A0A315ZY61"/>
<sequence length="139" mass="16366">MKKADCMYCTKNEKLQRLMIPIAEYEGTNIYYFKDQKHRGRCIVAAGGHYDELYQMEEEKRNKFMNVVARLALVIQEEFDADKINYAIYGDLVPHFHVHLVPKKEGELQWGGPFTDDIDKVSLAEEEYEQDIEKIKSRL</sequence>
<dbReference type="EMBL" id="UHJJ01000006">
    <property type="protein sequence ID" value="SUQ14548.1"/>
    <property type="molecule type" value="Genomic_DNA"/>
</dbReference>
<accession>A0A315ZY61</accession>